<proteinExistence type="predicted"/>
<evidence type="ECO:0000256" key="5">
    <source>
        <dbReference type="SAM" id="Coils"/>
    </source>
</evidence>
<dbReference type="PROSITE" id="PS51123">
    <property type="entry name" value="OMPA_2"/>
    <property type="match status" value="1"/>
</dbReference>
<evidence type="ECO:0000256" key="3">
    <source>
        <dbReference type="ARBA" id="ARBA00023237"/>
    </source>
</evidence>
<comment type="caution">
    <text evidence="9">The sequence shown here is derived from an EMBL/GenBank/DDBJ whole genome shotgun (WGS) entry which is preliminary data.</text>
</comment>
<dbReference type="PROSITE" id="PS50914">
    <property type="entry name" value="BON"/>
    <property type="match status" value="2"/>
</dbReference>
<organism evidence="9 10">
    <name type="scientific">Floridaenema flaviceps BLCC-F50</name>
    <dbReference type="NCBI Taxonomy" id="3153642"/>
    <lineage>
        <taxon>Bacteria</taxon>
        <taxon>Bacillati</taxon>
        <taxon>Cyanobacteriota</taxon>
        <taxon>Cyanophyceae</taxon>
        <taxon>Oscillatoriophycideae</taxon>
        <taxon>Aerosakkonematales</taxon>
        <taxon>Aerosakkonemataceae</taxon>
        <taxon>Floridanema</taxon>
        <taxon>Floridanema flaviceps</taxon>
    </lineage>
</organism>
<feature type="coiled-coil region" evidence="5">
    <location>
        <begin position="200"/>
        <end position="246"/>
    </location>
</feature>
<dbReference type="Pfam" id="PF04972">
    <property type="entry name" value="BON"/>
    <property type="match status" value="2"/>
</dbReference>
<dbReference type="RefSeq" id="WP_413267509.1">
    <property type="nucleotide sequence ID" value="NZ_JBHFNR010000269.1"/>
</dbReference>
<keyword evidence="2 4" id="KW-0472">Membrane</keyword>
<dbReference type="PRINTS" id="PR01021">
    <property type="entry name" value="OMPADOMAIN"/>
</dbReference>
<evidence type="ECO:0000256" key="1">
    <source>
        <dbReference type="ARBA" id="ARBA00004442"/>
    </source>
</evidence>
<evidence type="ECO:0000256" key="6">
    <source>
        <dbReference type="SAM" id="Phobius"/>
    </source>
</evidence>
<gene>
    <name evidence="9" type="ORF">ACE1CI_33730</name>
</gene>
<feature type="domain" description="BON" evidence="7">
    <location>
        <begin position="742"/>
        <end position="810"/>
    </location>
</feature>
<evidence type="ECO:0000256" key="4">
    <source>
        <dbReference type="PROSITE-ProRule" id="PRU00473"/>
    </source>
</evidence>
<dbReference type="InterPro" id="IPR006665">
    <property type="entry name" value="OmpA-like"/>
</dbReference>
<feature type="transmembrane region" description="Helical" evidence="6">
    <location>
        <begin position="645"/>
        <end position="664"/>
    </location>
</feature>
<dbReference type="Gene3D" id="3.30.1330.60">
    <property type="entry name" value="OmpA-like domain"/>
    <property type="match status" value="1"/>
</dbReference>
<evidence type="ECO:0000259" key="7">
    <source>
        <dbReference type="PROSITE" id="PS50914"/>
    </source>
</evidence>
<accession>A0ABV4Y1S7</accession>
<dbReference type="Proteomes" id="UP001576784">
    <property type="component" value="Unassembled WGS sequence"/>
</dbReference>
<evidence type="ECO:0000256" key="2">
    <source>
        <dbReference type="ARBA" id="ARBA00023136"/>
    </source>
</evidence>
<protein>
    <submittedName>
        <fullName evidence="9">BON domain-containing protein</fullName>
    </submittedName>
</protein>
<keyword evidence="5" id="KW-0175">Coiled coil</keyword>
<dbReference type="Gene3D" id="3.30.1340.30">
    <property type="match status" value="1"/>
</dbReference>
<feature type="domain" description="OmpA-like" evidence="8">
    <location>
        <begin position="806"/>
        <end position="921"/>
    </location>
</feature>
<dbReference type="Pfam" id="PF00691">
    <property type="entry name" value="OmpA"/>
    <property type="match status" value="1"/>
</dbReference>
<keyword evidence="10" id="KW-1185">Reference proteome</keyword>
<dbReference type="InterPro" id="IPR036737">
    <property type="entry name" value="OmpA-like_sf"/>
</dbReference>
<sequence length="925" mass="102675">MSLSPENPAEINQLESSVYQSNHHNKETEIEVEKLINLLVDLKIVRTDKYINNLIADSTTDSSEQLNTVSEIAQQDIEIDNYGGEKQEDSPTAIPAATEKPTEQLNSFPEIKQELEIDNLGGEKREDLPIAIPAAREKPTEELNSFPEIKQELEIDNLGGEKWEDLPTAILAAIEKPTEELNSFTEIKDKEVSKPSGSLLEHYDDNVEELYDAYKRLQVLLLEPELAELQAIIGKFEQKLANIEDQIYQPQELVNLILPVLSELMNRKINDSQESKESLVNSITPIVHELIGAKTQQDKNSIAAAIAAAIPPAISLEVRQEPQEIALAIAPEIAIAIKQQIKLDPEAMIEALTPIIDRVIENKREEDKEALITAIAPLLPPAISQQIRQHPQEIAQAIAPELAEAIKEQKKIDENAISKALASEMGKAIKEQIVLERDAMVDALYPVIGSTISKYMADAIRSINEKIENTFSLEGITRKIRAKMQGVSEAELILKEAIPFKVRAVFLIHKSSGLLIAEAQPEDKERLESDMVAGMLTAIRSFVNDCIARSGDVSEIDAIDYGNSKIVLEVAGYCYLSVVTQGKTPQWYIRRIQQTLYNIVQVAGNEIETFAGDPDTIPEKVHELLSQLIKIGEPAAKRQGFRPSGLLIVASLLLGAIILPWGYWQYRESTDRRLEKDVVQALASTPELAVYRLEVRVDDGKLQLLGNLPNQYLRTKAEEIARKIAPYQLLENQIIAVEVPPNPVEIASEIKRVTSTLNKINGVTVYSLYSNGKVLVKGTVSQIEDGEKITQAFKQIPGVKTVTNTVQVQPQAIATRIYFDSGSAELKAENKNKILQIKAYLNQYPNLSLRIMGYSDPIGSPDTNLKLAQTRAETVKNALIIQGIEPKRLQALAAPTPPLGVDSQKPLWLARCVEFQPAVSQQISE</sequence>
<feature type="domain" description="BON" evidence="7">
    <location>
        <begin position="670"/>
        <end position="738"/>
    </location>
</feature>
<evidence type="ECO:0000313" key="9">
    <source>
        <dbReference type="EMBL" id="MFB2897901.1"/>
    </source>
</evidence>
<dbReference type="PANTHER" id="PTHR30329">
    <property type="entry name" value="STATOR ELEMENT OF FLAGELLAR MOTOR COMPLEX"/>
    <property type="match status" value="1"/>
</dbReference>
<dbReference type="InterPro" id="IPR007055">
    <property type="entry name" value="BON_dom"/>
</dbReference>
<dbReference type="EMBL" id="JBHFNR010000269">
    <property type="protein sequence ID" value="MFB2897901.1"/>
    <property type="molecule type" value="Genomic_DNA"/>
</dbReference>
<evidence type="ECO:0000259" key="8">
    <source>
        <dbReference type="PROSITE" id="PS51123"/>
    </source>
</evidence>
<evidence type="ECO:0000313" key="10">
    <source>
        <dbReference type="Proteomes" id="UP001576784"/>
    </source>
</evidence>
<reference evidence="9 10" key="1">
    <citation type="submission" date="2024-09" db="EMBL/GenBank/DDBJ databases">
        <title>Floridaenema gen nov. (Aerosakkonemataceae, Aerosakkonematales ord. nov., Cyanobacteria) from benthic tropical and subtropical fresh waters, with the description of four new species.</title>
        <authorList>
            <person name="Moretto J.A."/>
            <person name="Berthold D.E."/>
            <person name="Lefler F.W."/>
            <person name="Huang I.-S."/>
            <person name="Laughinghouse H. IV."/>
        </authorList>
    </citation>
    <scope>NUCLEOTIDE SEQUENCE [LARGE SCALE GENOMIC DNA]</scope>
    <source>
        <strain evidence="9 10">BLCC-F50</strain>
    </source>
</reference>
<dbReference type="InterPro" id="IPR006664">
    <property type="entry name" value="OMP_bac"/>
</dbReference>
<keyword evidence="3" id="KW-0998">Cell outer membrane</keyword>
<dbReference type="SUPFAM" id="SSF103088">
    <property type="entry name" value="OmpA-like"/>
    <property type="match status" value="1"/>
</dbReference>
<keyword evidence="6" id="KW-0812">Transmembrane</keyword>
<dbReference type="PANTHER" id="PTHR30329:SF21">
    <property type="entry name" value="LIPOPROTEIN YIAD-RELATED"/>
    <property type="match status" value="1"/>
</dbReference>
<dbReference type="InterPro" id="IPR050330">
    <property type="entry name" value="Bact_OuterMem_StrucFunc"/>
</dbReference>
<dbReference type="CDD" id="cd07185">
    <property type="entry name" value="OmpA_C-like"/>
    <property type="match status" value="1"/>
</dbReference>
<comment type="subcellular location">
    <subcellularLocation>
        <location evidence="1">Cell outer membrane</location>
    </subcellularLocation>
</comment>
<keyword evidence="6" id="KW-1133">Transmembrane helix</keyword>
<name>A0ABV4Y1S7_9CYAN</name>